<reference evidence="2 3" key="1">
    <citation type="journal article" date="2019" name="Nat. Med.">
        <title>A library of human gut bacterial isolates paired with longitudinal multiomics data enables mechanistic microbiome research.</title>
        <authorList>
            <person name="Poyet M."/>
            <person name="Groussin M."/>
            <person name="Gibbons S.M."/>
            <person name="Avila-Pacheco J."/>
            <person name="Jiang X."/>
            <person name="Kearney S.M."/>
            <person name="Perrotta A.R."/>
            <person name="Berdy B."/>
            <person name="Zhao S."/>
            <person name="Lieberman T.D."/>
            <person name="Swanson P.K."/>
            <person name="Smith M."/>
            <person name="Roesemann S."/>
            <person name="Alexander J.E."/>
            <person name="Rich S.A."/>
            <person name="Livny J."/>
            <person name="Vlamakis H."/>
            <person name="Clish C."/>
            <person name="Bullock K."/>
            <person name="Deik A."/>
            <person name="Scott J."/>
            <person name="Pierce K.A."/>
            <person name="Xavier R.J."/>
            <person name="Alm E.J."/>
        </authorList>
    </citation>
    <scope>NUCLEOTIDE SEQUENCE [LARGE SCALE GENOMIC DNA]</scope>
    <source>
        <strain evidence="2 3">BIOML-A1</strain>
    </source>
</reference>
<evidence type="ECO:0000313" key="2">
    <source>
        <dbReference type="EMBL" id="MZL78648.1"/>
    </source>
</evidence>
<feature type="domain" description="Suppressor of fused-like" evidence="1">
    <location>
        <begin position="13"/>
        <end position="112"/>
    </location>
</feature>
<dbReference type="Pfam" id="PF05076">
    <property type="entry name" value="SUFU"/>
    <property type="match status" value="1"/>
</dbReference>
<organism evidence="2 3">
    <name type="scientific">Blautia massiliensis</name>
    <name type="common">ex Durand et al. 2017</name>
    <dbReference type="NCBI Taxonomy" id="1737424"/>
    <lineage>
        <taxon>Bacteria</taxon>
        <taxon>Bacillati</taxon>
        <taxon>Bacillota</taxon>
        <taxon>Clostridia</taxon>
        <taxon>Lachnospirales</taxon>
        <taxon>Lachnospiraceae</taxon>
        <taxon>Blautia</taxon>
    </lineage>
</organism>
<protein>
    <recommendedName>
        <fullName evidence="1">Suppressor of fused-like domain-containing protein</fullName>
    </recommendedName>
</protein>
<evidence type="ECO:0000313" key="3">
    <source>
        <dbReference type="Proteomes" id="UP000452293"/>
    </source>
</evidence>
<proteinExistence type="predicted"/>
<keyword evidence="3" id="KW-1185">Reference proteome</keyword>
<dbReference type="EMBL" id="WWVW01000034">
    <property type="protein sequence ID" value="MZL78648.1"/>
    <property type="molecule type" value="Genomic_DNA"/>
</dbReference>
<name>A0ABW9X829_9FIRM</name>
<accession>A0ABW9X829</accession>
<evidence type="ECO:0000259" key="1">
    <source>
        <dbReference type="Pfam" id="PF05076"/>
    </source>
</evidence>
<dbReference type="Proteomes" id="UP000452293">
    <property type="component" value="Unassembled WGS sequence"/>
</dbReference>
<gene>
    <name evidence="2" type="ORF">GT718_15120</name>
</gene>
<comment type="caution">
    <text evidence="2">The sequence shown here is derived from an EMBL/GenBank/DDBJ whole genome shotgun (WGS) entry which is preliminary data.</text>
</comment>
<dbReference type="InterPro" id="IPR020941">
    <property type="entry name" value="SUFU-like_domain"/>
</dbReference>
<sequence>MAVGNVDSEILGNILSTIAFDVRDQKICTHGMIISNVIQKYISDTLLKHVVLMSPVFWPEYQVLADEDVTVAWLMVVPITDSEKKYIEQYGISAFDSLLDKENIDVIDIHRQSAI</sequence>